<comment type="caution">
    <text evidence="4">The sequence shown here is derived from an EMBL/GenBank/DDBJ whole genome shotgun (WGS) entry which is preliminary data.</text>
</comment>
<dbReference type="SUPFAM" id="SSF52540">
    <property type="entry name" value="P-loop containing nucleoside triphosphate hydrolases"/>
    <property type="match status" value="1"/>
</dbReference>
<dbReference type="InterPro" id="IPR010488">
    <property type="entry name" value="Zeta_toxin_domain"/>
</dbReference>
<gene>
    <name evidence="4" type="ORF">KAJ71_21530</name>
</gene>
<feature type="domain" description="Zeta toxin" evidence="3">
    <location>
        <begin position="31"/>
        <end position="180"/>
    </location>
</feature>
<dbReference type="RefSeq" id="WP_248947568.1">
    <property type="nucleotide sequence ID" value="NZ_CBCSGY010000049.1"/>
</dbReference>
<keyword evidence="2" id="KW-0067">ATP-binding</keyword>
<evidence type="ECO:0000256" key="2">
    <source>
        <dbReference type="ARBA" id="ARBA00022840"/>
    </source>
</evidence>
<dbReference type="InterPro" id="IPR027417">
    <property type="entry name" value="P-loop_NTPase"/>
</dbReference>
<organism evidence="4 5">
    <name type="scientific">Serratia silvae</name>
    <dbReference type="NCBI Taxonomy" id="2824122"/>
    <lineage>
        <taxon>Bacteria</taxon>
        <taxon>Pseudomonadati</taxon>
        <taxon>Pseudomonadota</taxon>
        <taxon>Gammaproteobacteria</taxon>
        <taxon>Enterobacterales</taxon>
        <taxon>Yersiniaceae</taxon>
        <taxon>Serratia</taxon>
    </lineage>
</organism>
<evidence type="ECO:0000256" key="1">
    <source>
        <dbReference type="ARBA" id="ARBA00022741"/>
    </source>
</evidence>
<protein>
    <submittedName>
        <fullName evidence="4">Zeta toxin family protein</fullName>
    </submittedName>
</protein>
<proteinExistence type="predicted"/>
<keyword evidence="1" id="KW-0547">Nucleotide-binding</keyword>
<accession>A0ABT0KHT0</accession>
<dbReference type="Proteomes" id="UP001165275">
    <property type="component" value="Unassembled WGS sequence"/>
</dbReference>
<reference evidence="4" key="1">
    <citation type="submission" date="2021-04" db="EMBL/GenBank/DDBJ databases">
        <title>Genome sequence of Serratia sp. arafor3.</title>
        <authorList>
            <person name="Besaury L."/>
        </authorList>
    </citation>
    <scope>NUCLEOTIDE SEQUENCE</scope>
    <source>
        <strain evidence="4">Arafor3</strain>
    </source>
</reference>
<evidence type="ECO:0000259" key="3">
    <source>
        <dbReference type="Pfam" id="PF06414"/>
    </source>
</evidence>
<evidence type="ECO:0000313" key="5">
    <source>
        <dbReference type="Proteomes" id="UP001165275"/>
    </source>
</evidence>
<name>A0ABT0KHT0_9GAMM</name>
<dbReference type="Pfam" id="PF06414">
    <property type="entry name" value="Zeta_toxin"/>
    <property type="match status" value="1"/>
</dbReference>
<evidence type="ECO:0000313" key="4">
    <source>
        <dbReference type="EMBL" id="MCL1031583.1"/>
    </source>
</evidence>
<dbReference type="EMBL" id="JAGQDC010000026">
    <property type="protein sequence ID" value="MCL1031583.1"/>
    <property type="molecule type" value="Genomic_DNA"/>
</dbReference>
<keyword evidence="5" id="KW-1185">Reference proteome</keyword>
<sequence>MENKQLQTILPAFGDSIESHLYRYLTENKVATSKEVLFMAGSPAAGKTELLNRLIEQNGLTNFVRIDADDFRWWFPYYNEKNARDYQKPASGMVEKTYKHALTDGYPIIMDSTFASPGIADKNFDRAFEAGYKVMLNYVYFEPALAWQYAQTRTRQVPLDVLKKNFIKSSETIEHVLNKYHGCFTLNVIQRRPDPNNQGQFIIDYKSGVTKDSWVDSHDCPYTVIEDLAHIGV</sequence>
<dbReference type="Gene3D" id="3.40.50.300">
    <property type="entry name" value="P-loop containing nucleotide triphosphate hydrolases"/>
    <property type="match status" value="1"/>
</dbReference>